<evidence type="ECO:0000313" key="2">
    <source>
        <dbReference type="EMBL" id="MFC7096078.1"/>
    </source>
</evidence>
<reference evidence="2 3" key="1">
    <citation type="journal article" date="2019" name="Int. J. Syst. Evol. Microbiol.">
        <title>The Global Catalogue of Microorganisms (GCM) 10K type strain sequencing project: providing services to taxonomists for standard genome sequencing and annotation.</title>
        <authorList>
            <consortium name="The Broad Institute Genomics Platform"/>
            <consortium name="The Broad Institute Genome Sequencing Center for Infectious Disease"/>
            <person name="Wu L."/>
            <person name="Ma J."/>
        </authorList>
    </citation>
    <scope>NUCLEOTIDE SEQUENCE [LARGE SCALE GENOMIC DNA]</scope>
    <source>
        <strain evidence="2 3">DT55</strain>
    </source>
</reference>
<organism evidence="2 3">
    <name type="scientific">Halobaculum marinum</name>
    <dbReference type="NCBI Taxonomy" id="3031996"/>
    <lineage>
        <taxon>Archaea</taxon>
        <taxon>Methanobacteriati</taxon>
        <taxon>Methanobacteriota</taxon>
        <taxon>Stenosarchaea group</taxon>
        <taxon>Halobacteria</taxon>
        <taxon>Halobacteriales</taxon>
        <taxon>Haloferacaceae</taxon>
        <taxon>Halobaculum</taxon>
    </lineage>
</organism>
<evidence type="ECO:0000256" key="1">
    <source>
        <dbReference type="SAM" id="MobiDB-lite"/>
    </source>
</evidence>
<evidence type="ECO:0000313" key="3">
    <source>
        <dbReference type="Proteomes" id="UP001596388"/>
    </source>
</evidence>
<accession>A0ABD5WT22</accession>
<dbReference type="AlphaFoldDB" id="A0ABD5WT22"/>
<keyword evidence="3" id="KW-1185">Reference proteome</keyword>
<proteinExistence type="predicted"/>
<dbReference type="EMBL" id="JBHTAG010000002">
    <property type="protein sequence ID" value="MFC7096078.1"/>
    <property type="molecule type" value="Genomic_DNA"/>
</dbReference>
<sequence>MSTVPRSPGDVLDDLPAHLARESAPPDRKGNIKCRICRRWVSIGPDGTEFGHARWGSRSWGDLDGPCPHRPDRAEPISNGPVPDSARTVQRDENGRFAGQPTGGDDDE</sequence>
<feature type="region of interest" description="Disordered" evidence="1">
    <location>
        <begin position="1"/>
        <end position="30"/>
    </location>
</feature>
<comment type="caution">
    <text evidence="2">The sequence shown here is derived from an EMBL/GenBank/DDBJ whole genome shotgun (WGS) entry which is preliminary data.</text>
</comment>
<feature type="region of interest" description="Disordered" evidence="1">
    <location>
        <begin position="48"/>
        <end position="108"/>
    </location>
</feature>
<name>A0ABD5WT22_9EURY</name>
<protein>
    <submittedName>
        <fullName evidence="2">Uncharacterized protein</fullName>
    </submittedName>
</protein>
<dbReference type="Proteomes" id="UP001596388">
    <property type="component" value="Unassembled WGS sequence"/>
</dbReference>
<dbReference type="RefSeq" id="WP_276236436.1">
    <property type="nucleotide sequence ID" value="NZ_CP119989.1"/>
</dbReference>
<gene>
    <name evidence="2" type="ORF">ACFQKD_02075</name>
</gene>
<feature type="compositionally biased region" description="Basic and acidic residues" evidence="1">
    <location>
        <begin position="15"/>
        <end position="30"/>
    </location>
</feature>
<dbReference type="GeneID" id="79270038"/>